<dbReference type="AlphaFoldDB" id="A0AAW0BDM2"/>
<name>A0AAW0BDM2_9AGAR</name>
<feature type="compositionally biased region" description="Acidic residues" evidence="1">
    <location>
        <begin position="209"/>
        <end position="223"/>
    </location>
</feature>
<dbReference type="Proteomes" id="UP001383192">
    <property type="component" value="Unassembled WGS sequence"/>
</dbReference>
<dbReference type="Gene3D" id="3.40.970.10">
    <property type="entry name" value="Ribonuclease H1, N-terminal domain"/>
    <property type="match status" value="1"/>
</dbReference>
<feature type="region of interest" description="Disordered" evidence="1">
    <location>
        <begin position="1"/>
        <end position="24"/>
    </location>
</feature>
<feature type="compositionally biased region" description="Acidic residues" evidence="1">
    <location>
        <begin position="233"/>
        <end position="245"/>
    </location>
</feature>
<feature type="domain" description="Ribonuclease H1 N-terminal" evidence="2">
    <location>
        <begin position="123"/>
        <end position="164"/>
    </location>
</feature>
<evidence type="ECO:0000256" key="1">
    <source>
        <dbReference type="SAM" id="MobiDB-lite"/>
    </source>
</evidence>
<reference evidence="3 4" key="1">
    <citation type="submission" date="2024-01" db="EMBL/GenBank/DDBJ databases">
        <title>A draft genome for a cacao thread blight-causing isolate of Paramarasmius palmivorus.</title>
        <authorList>
            <person name="Baruah I.K."/>
            <person name="Bukari Y."/>
            <person name="Amoako-Attah I."/>
            <person name="Meinhardt L.W."/>
            <person name="Bailey B.A."/>
            <person name="Cohen S.P."/>
        </authorList>
    </citation>
    <scope>NUCLEOTIDE SEQUENCE [LARGE SCALE GENOMIC DNA]</scope>
    <source>
        <strain evidence="3 4">GH-12</strain>
    </source>
</reference>
<keyword evidence="4" id="KW-1185">Reference proteome</keyword>
<dbReference type="Pfam" id="PF01693">
    <property type="entry name" value="Cauli_VI"/>
    <property type="match status" value="1"/>
</dbReference>
<dbReference type="SUPFAM" id="SSF55658">
    <property type="entry name" value="L9 N-domain-like"/>
    <property type="match status" value="1"/>
</dbReference>
<comment type="caution">
    <text evidence="3">The sequence shown here is derived from an EMBL/GenBank/DDBJ whole genome shotgun (WGS) entry which is preliminary data.</text>
</comment>
<dbReference type="InterPro" id="IPR011320">
    <property type="entry name" value="RNase_H1_N"/>
</dbReference>
<proteinExistence type="predicted"/>
<feature type="region of interest" description="Disordered" evidence="1">
    <location>
        <begin position="193"/>
        <end position="253"/>
    </location>
</feature>
<dbReference type="InterPro" id="IPR009027">
    <property type="entry name" value="Ribosomal_bL9/RNase_H1_N"/>
</dbReference>
<evidence type="ECO:0000259" key="2">
    <source>
        <dbReference type="Pfam" id="PF01693"/>
    </source>
</evidence>
<evidence type="ECO:0000313" key="3">
    <source>
        <dbReference type="EMBL" id="KAK7024183.1"/>
    </source>
</evidence>
<dbReference type="EMBL" id="JAYKXP010000130">
    <property type="protein sequence ID" value="KAK7024183.1"/>
    <property type="molecule type" value="Genomic_DNA"/>
</dbReference>
<accession>A0AAW0BDM2</accession>
<organism evidence="3 4">
    <name type="scientific">Paramarasmius palmivorus</name>
    <dbReference type="NCBI Taxonomy" id="297713"/>
    <lineage>
        <taxon>Eukaryota</taxon>
        <taxon>Fungi</taxon>
        <taxon>Dikarya</taxon>
        <taxon>Basidiomycota</taxon>
        <taxon>Agaricomycotina</taxon>
        <taxon>Agaricomycetes</taxon>
        <taxon>Agaricomycetidae</taxon>
        <taxon>Agaricales</taxon>
        <taxon>Marasmiineae</taxon>
        <taxon>Marasmiaceae</taxon>
        <taxon>Paramarasmius</taxon>
    </lineage>
</organism>
<sequence>MTNNDSSSQVATDPANAVGDNAVNAPLVQPNSSTALIVSRTCRDYVHSRVSRVYTGWTITTTVTFERKAPVDHDAGVVSAVSSAVSSAATPPASTNSPVVHPRAIPHPSTLVLRPGMDILTRFHVIFRGCEVGIFYSWKNEARHLVEGVPETCHRAYSTWNEAHSMYSLAYNGQFPGHKLRIIDPQRFEIALDSGSSASESHEHSGNTSDEDDSTYRDEDSEMGGDASSGSEDMSEEEMDVESEEEFRRGSSV</sequence>
<evidence type="ECO:0000313" key="4">
    <source>
        <dbReference type="Proteomes" id="UP001383192"/>
    </source>
</evidence>
<gene>
    <name evidence="3" type="ORF">VNI00_016491</name>
</gene>
<feature type="compositionally biased region" description="Polar residues" evidence="1">
    <location>
        <begin position="1"/>
        <end position="11"/>
    </location>
</feature>
<protein>
    <recommendedName>
        <fullName evidence="2">Ribonuclease H1 N-terminal domain-containing protein</fullName>
    </recommendedName>
</protein>
<dbReference type="InterPro" id="IPR037056">
    <property type="entry name" value="RNase_H1_N_sf"/>
</dbReference>